<comment type="caution">
    <text evidence="3">The sequence shown here is derived from an EMBL/GenBank/DDBJ whole genome shotgun (WGS) entry which is preliminary data.</text>
</comment>
<evidence type="ECO:0000313" key="3">
    <source>
        <dbReference type="EMBL" id="KAJ8441940.1"/>
    </source>
</evidence>
<dbReference type="InterPro" id="IPR036047">
    <property type="entry name" value="F-box-like_dom_sf"/>
</dbReference>
<dbReference type="AlphaFoldDB" id="A0A9Q1KFE1"/>
<dbReference type="SUPFAM" id="SSF81383">
    <property type="entry name" value="F-box domain"/>
    <property type="match status" value="1"/>
</dbReference>
<dbReference type="Gene3D" id="1.20.1280.50">
    <property type="match status" value="1"/>
</dbReference>
<dbReference type="Proteomes" id="UP001153076">
    <property type="component" value="Unassembled WGS sequence"/>
</dbReference>
<dbReference type="InterPro" id="IPR001810">
    <property type="entry name" value="F-box_dom"/>
</dbReference>
<dbReference type="Pfam" id="PF00646">
    <property type="entry name" value="F-box"/>
    <property type="match status" value="1"/>
</dbReference>
<gene>
    <name evidence="3" type="ORF">Cgig2_020085</name>
</gene>
<evidence type="ECO:0000256" key="1">
    <source>
        <dbReference type="SAM" id="MobiDB-lite"/>
    </source>
</evidence>
<evidence type="ECO:0000313" key="4">
    <source>
        <dbReference type="Proteomes" id="UP001153076"/>
    </source>
</evidence>
<dbReference type="InterPro" id="IPR055411">
    <property type="entry name" value="LRR_FXL15/At3g58940/PEG3-like"/>
</dbReference>
<keyword evidence="4" id="KW-1185">Reference proteome</keyword>
<dbReference type="PANTHER" id="PTHR31900:SF30">
    <property type="entry name" value="SUPERFAMILY PROTEIN, PUTATIVE-RELATED"/>
    <property type="match status" value="1"/>
</dbReference>
<evidence type="ECO:0000259" key="2">
    <source>
        <dbReference type="PROSITE" id="PS50181"/>
    </source>
</evidence>
<dbReference type="InterPro" id="IPR032675">
    <property type="entry name" value="LRR_dom_sf"/>
</dbReference>
<dbReference type="CDD" id="cd22160">
    <property type="entry name" value="F-box_AtFBL13-like"/>
    <property type="match status" value="1"/>
</dbReference>
<dbReference type="OrthoDB" id="612216at2759"/>
<protein>
    <recommendedName>
        <fullName evidence="2">F-box domain-containing protein</fullName>
    </recommendedName>
</protein>
<proteinExistence type="predicted"/>
<dbReference type="Pfam" id="PF24758">
    <property type="entry name" value="LRR_At5g56370"/>
    <property type="match status" value="2"/>
</dbReference>
<sequence length="876" mass="99858">MVKSMQPKIQTKPLRQGDETSSCDQISSLLEADKISSLPNDVLLHILSFLSIENAVATSALSTRWKHVWTGIRVLDLSSWKCGRYLRPEHGRINYENLLLVLDVLDVGCLESVRCHFSRVGSTRPSECLASLMKRSIRKLELVYERVEPVVLPLSLFACEKLVELKLFGRFIIRFPGSWHCPNLKVVSLAQVAFAHGSVEDLLRGCPILEELAYESDVGSERVEQIALPVSVVAVDLVDGGSMEYLLGACPVLEELYINECEIRGDANFEVCSSSLKILKRSTPKEPWRKRSKIRIKIDTPNLEHLHLRDVEVEFRAPNLRSLKLHDFVFSDGSYMEDMPLKDLLRSCPDIEELSIIHYKSQRAAAVFDVCSSSLKILQCDRPNLYNDTVIKIDTPYLEHLQLEEVELVELRAPNLRHLKLEDFVISDGFHMEEVPFIVETCLNHWENYTGDPFRAFYSAISGSKALDLGGCLSSLEGVKLSEMMALSNVTDLKVETWSWTMILDLLELAPILKSLTLTHDSDFWKDKKWHGPRRVAQCFRVLEQVTFHNYKLDEYGEKVIRCFLRKAKSLKKMQVTIRGYFYLGKKDHELSEVMPKLTQHDVKLGNHEGVRAAQNVFDEMPLRVQVESPPAYYQRDGDMFGLKLLRVLDFSYWESDRRVHEGLVVLEVSYLGLVRCRFNGVLDSKCVCTCLVSLLKRGFHNLELVCERTWPIMLPSSLLACEELVELKLFGEFTIRDLPSSLHWPNLKVILIEDVDLADGDSLEDLLRGCPVLEKLYINNCKIKILGTTSINVCSSSLKILQYIACQYSLIRLMVRSIDTPNLEHLHLTNVGVLEVGAPNLRCLKLHDFLLSNDSYTKETVLKDLLMGCPVLEEL</sequence>
<feature type="domain" description="F-box" evidence="2">
    <location>
        <begin position="32"/>
        <end position="68"/>
    </location>
</feature>
<dbReference type="PANTHER" id="PTHR31900">
    <property type="entry name" value="F-BOX/RNI SUPERFAMILY PROTEIN-RELATED"/>
    <property type="match status" value="1"/>
</dbReference>
<dbReference type="EMBL" id="JAKOGI010000149">
    <property type="protein sequence ID" value="KAJ8441940.1"/>
    <property type="molecule type" value="Genomic_DNA"/>
</dbReference>
<dbReference type="PROSITE" id="PS50181">
    <property type="entry name" value="FBOX"/>
    <property type="match status" value="1"/>
</dbReference>
<dbReference type="InterPro" id="IPR053781">
    <property type="entry name" value="F-box_AtFBL13-like"/>
</dbReference>
<accession>A0A9Q1KFE1</accession>
<organism evidence="3 4">
    <name type="scientific">Carnegiea gigantea</name>
    <dbReference type="NCBI Taxonomy" id="171969"/>
    <lineage>
        <taxon>Eukaryota</taxon>
        <taxon>Viridiplantae</taxon>
        <taxon>Streptophyta</taxon>
        <taxon>Embryophyta</taxon>
        <taxon>Tracheophyta</taxon>
        <taxon>Spermatophyta</taxon>
        <taxon>Magnoliopsida</taxon>
        <taxon>eudicotyledons</taxon>
        <taxon>Gunneridae</taxon>
        <taxon>Pentapetalae</taxon>
        <taxon>Caryophyllales</taxon>
        <taxon>Cactineae</taxon>
        <taxon>Cactaceae</taxon>
        <taxon>Cactoideae</taxon>
        <taxon>Echinocereeae</taxon>
        <taxon>Carnegiea</taxon>
    </lineage>
</organism>
<feature type="region of interest" description="Disordered" evidence="1">
    <location>
        <begin position="1"/>
        <end position="20"/>
    </location>
</feature>
<dbReference type="Gene3D" id="3.80.10.10">
    <property type="entry name" value="Ribonuclease Inhibitor"/>
    <property type="match status" value="2"/>
</dbReference>
<name>A0A9Q1KFE1_9CARY</name>
<dbReference type="InterPro" id="IPR050232">
    <property type="entry name" value="FBL13/AtMIF1-like"/>
</dbReference>
<dbReference type="SUPFAM" id="SSF52047">
    <property type="entry name" value="RNI-like"/>
    <property type="match status" value="2"/>
</dbReference>
<reference evidence="3" key="1">
    <citation type="submission" date="2022-04" db="EMBL/GenBank/DDBJ databases">
        <title>Carnegiea gigantea Genome sequencing and assembly v2.</title>
        <authorList>
            <person name="Copetti D."/>
            <person name="Sanderson M.J."/>
            <person name="Burquez A."/>
            <person name="Wojciechowski M.F."/>
        </authorList>
    </citation>
    <scope>NUCLEOTIDE SEQUENCE</scope>
    <source>
        <strain evidence="3">SGP5-SGP5p</strain>
        <tissue evidence="3">Aerial part</tissue>
    </source>
</reference>